<keyword evidence="5 6" id="KW-0472">Membrane</keyword>
<evidence type="ECO:0000256" key="4">
    <source>
        <dbReference type="ARBA" id="ARBA00022989"/>
    </source>
</evidence>
<evidence type="ECO:0000256" key="1">
    <source>
        <dbReference type="ARBA" id="ARBA00004651"/>
    </source>
</evidence>
<proteinExistence type="predicted"/>
<evidence type="ECO:0000313" key="7">
    <source>
        <dbReference type="EMBL" id="SEC80500.1"/>
    </source>
</evidence>
<evidence type="ECO:0000256" key="2">
    <source>
        <dbReference type="ARBA" id="ARBA00022475"/>
    </source>
</evidence>
<comment type="subcellular location">
    <subcellularLocation>
        <location evidence="1">Cell membrane</location>
        <topology evidence="1">Multi-pass membrane protein</topology>
    </subcellularLocation>
</comment>
<keyword evidence="8" id="KW-1185">Reference proteome</keyword>
<dbReference type="Pfam" id="PF01810">
    <property type="entry name" value="LysE"/>
    <property type="match status" value="1"/>
</dbReference>
<feature type="transmembrane region" description="Helical" evidence="6">
    <location>
        <begin position="177"/>
        <end position="194"/>
    </location>
</feature>
<reference evidence="8" key="1">
    <citation type="submission" date="2016-10" db="EMBL/GenBank/DDBJ databases">
        <authorList>
            <person name="Varghese N."/>
            <person name="Submissions S."/>
        </authorList>
    </citation>
    <scope>NUCLEOTIDE SEQUENCE [LARGE SCALE GENOMIC DNA]</scope>
    <source>
        <strain evidence="8">DSM 12111</strain>
    </source>
</reference>
<dbReference type="OrthoDB" id="9812084at2"/>
<keyword evidence="3 6" id="KW-0812">Transmembrane</keyword>
<evidence type="ECO:0000256" key="5">
    <source>
        <dbReference type="ARBA" id="ARBA00023136"/>
    </source>
</evidence>
<feature type="transmembrane region" description="Helical" evidence="6">
    <location>
        <begin position="6"/>
        <end position="30"/>
    </location>
</feature>
<accession>A0A1H4VI30</accession>
<gene>
    <name evidence="7" type="ORF">SAMN05421553_1478</name>
</gene>
<feature type="transmembrane region" description="Helical" evidence="6">
    <location>
        <begin position="111"/>
        <end position="133"/>
    </location>
</feature>
<feature type="transmembrane region" description="Helical" evidence="6">
    <location>
        <begin position="42"/>
        <end position="64"/>
    </location>
</feature>
<dbReference type="PANTHER" id="PTHR30086:SF20">
    <property type="entry name" value="ARGININE EXPORTER PROTEIN ARGO-RELATED"/>
    <property type="match status" value="1"/>
</dbReference>
<feature type="transmembrane region" description="Helical" evidence="6">
    <location>
        <begin position="145"/>
        <end position="165"/>
    </location>
</feature>
<protein>
    <submittedName>
        <fullName evidence="7">Threonine/homoserine/homoserine lactone efflux protein</fullName>
    </submittedName>
</protein>
<evidence type="ECO:0000256" key="6">
    <source>
        <dbReference type="SAM" id="Phobius"/>
    </source>
</evidence>
<dbReference type="GO" id="GO:0015171">
    <property type="term" value="F:amino acid transmembrane transporter activity"/>
    <property type="evidence" value="ECO:0007669"/>
    <property type="project" value="TreeGrafter"/>
</dbReference>
<evidence type="ECO:0000256" key="3">
    <source>
        <dbReference type="ARBA" id="ARBA00022692"/>
    </source>
</evidence>
<dbReference type="RefSeq" id="WP_090378560.1">
    <property type="nucleotide sequence ID" value="NZ_CP156749.1"/>
</dbReference>
<sequence>MNTLVYSMAGFALAASISPGPVNLLALSAGARHGLRSSMRHVTGATFGFTALLLAMGLGLQQLLQQWPALTHWVAYFGVAFLLYMAYGLARADGQLSGNDAQQRPSLFKGALMQWLNPKAWLASMAGMGAYAADGDLWRVGQFAALYFVICYLSISCWALAGVYLRQYLENPLYLRRFNRGLALLLVLSAVYLLV</sequence>
<dbReference type="PANTHER" id="PTHR30086">
    <property type="entry name" value="ARGININE EXPORTER PROTEIN ARGO"/>
    <property type="match status" value="1"/>
</dbReference>
<dbReference type="STRING" id="53406.SAMN05421553_1478"/>
<dbReference type="EMBL" id="FNSC01000001">
    <property type="protein sequence ID" value="SEC80500.1"/>
    <property type="molecule type" value="Genomic_DNA"/>
</dbReference>
<dbReference type="GO" id="GO:0005886">
    <property type="term" value="C:plasma membrane"/>
    <property type="evidence" value="ECO:0007669"/>
    <property type="project" value="UniProtKB-SubCell"/>
</dbReference>
<feature type="transmembrane region" description="Helical" evidence="6">
    <location>
        <begin position="70"/>
        <end position="90"/>
    </location>
</feature>
<organism evidence="7 8">
    <name type="scientific">Pseudomonas anguilliseptica</name>
    <dbReference type="NCBI Taxonomy" id="53406"/>
    <lineage>
        <taxon>Bacteria</taxon>
        <taxon>Pseudomonadati</taxon>
        <taxon>Pseudomonadota</taxon>
        <taxon>Gammaproteobacteria</taxon>
        <taxon>Pseudomonadales</taxon>
        <taxon>Pseudomonadaceae</taxon>
        <taxon>Pseudomonas</taxon>
    </lineage>
</organism>
<dbReference type="Proteomes" id="UP000242849">
    <property type="component" value="Unassembled WGS sequence"/>
</dbReference>
<dbReference type="GO" id="GO:0033228">
    <property type="term" value="P:cysteine export across plasma membrane"/>
    <property type="evidence" value="ECO:0007669"/>
    <property type="project" value="TreeGrafter"/>
</dbReference>
<evidence type="ECO:0000313" key="8">
    <source>
        <dbReference type="Proteomes" id="UP000242849"/>
    </source>
</evidence>
<keyword evidence="4 6" id="KW-1133">Transmembrane helix</keyword>
<dbReference type="InterPro" id="IPR001123">
    <property type="entry name" value="LeuE-type"/>
</dbReference>
<dbReference type="AlphaFoldDB" id="A0A1H4VI30"/>
<name>A0A1H4VI30_PSEAG</name>
<keyword evidence="2" id="KW-1003">Cell membrane</keyword>